<feature type="transmembrane region" description="Helical" evidence="1">
    <location>
        <begin position="7"/>
        <end position="28"/>
    </location>
</feature>
<evidence type="ECO:0000313" key="2">
    <source>
        <dbReference type="EMBL" id="RIA83804.1"/>
    </source>
</evidence>
<keyword evidence="1" id="KW-1133">Transmembrane helix</keyword>
<evidence type="ECO:0000256" key="1">
    <source>
        <dbReference type="SAM" id="Phobius"/>
    </source>
</evidence>
<dbReference type="Gene3D" id="2.60.270.50">
    <property type="match status" value="1"/>
</dbReference>
<feature type="transmembrane region" description="Helical" evidence="1">
    <location>
        <begin position="189"/>
        <end position="212"/>
    </location>
</feature>
<keyword evidence="3" id="KW-1185">Reference proteome</keyword>
<proteinExistence type="predicted"/>
<keyword evidence="1" id="KW-0812">Transmembrane</keyword>
<dbReference type="EMBL" id="QKYT01000540">
    <property type="protein sequence ID" value="RIA83804.1"/>
    <property type="molecule type" value="Genomic_DNA"/>
</dbReference>
<reference evidence="2 3" key="1">
    <citation type="submission" date="2018-06" db="EMBL/GenBank/DDBJ databases">
        <title>Comparative genomics reveals the genomic features of Rhizophagus irregularis, R. cerebriforme, R. diaphanum and Gigaspora rosea, and their symbiotic lifestyle signature.</title>
        <authorList>
            <person name="Morin E."/>
            <person name="San Clemente H."/>
            <person name="Chen E.C.H."/>
            <person name="De La Providencia I."/>
            <person name="Hainaut M."/>
            <person name="Kuo A."/>
            <person name="Kohler A."/>
            <person name="Murat C."/>
            <person name="Tang N."/>
            <person name="Roy S."/>
            <person name="Loubradou J."/>
            <person name="Henrissat B."/>
            <person name="Grigoriev I.V."/>
            <person name="Corradi N."/>
            <person name="Roux C."/>
            <person name="Martin F.M."/>
        </authorList>
    </citation>
    <scope>NUCLEOTIDE SEQUENCE [LARGE SCALE GENOMIC DNA]</scope>
    <source>
        <strain evidence="2 3">DAOM 227022</strain>
    </source>
</reference>
<name>A0A397SMG9_9GLOM</name>
<comment type="caution">
    <text evidence="2">The sequence shown here is derived from an EMBL/GenBank/DDBJ whole genome shotgun (WGS) entry which is preliminary data.</text>
</comment>
<dbReference type="AlphaFoldDB" id="A0A397SMG9"/>
<keyword evidence="1" id="KW-0472">Membrane</keyword>
<accession>A0A397SMG9</accession>
<evidence type="ECO:0000313" key="3">
    <source>
        <dbReference type="Proteomes" id="UP000265703"/>
    </source>
</evidence>
<dbReference type="Proteomes" id="UP000265703">
    <property type="component" value="Unassembled WGS sequence"/>
</dbReference>
<protein>
    <submittedName>
        <fullName evidence="2">Uncharacterized protein</fullName>
    </submittedName>
</protein>
<dbReference type="OrthoDB" id="2409572at2759"/>
<organism evidence="2 3">
    <name type="scientific">Glomus cerebriforme</name>
    <dbReference type="NCBI Taxonomy" id="658196"/>
    <lineage>
        <taxon>Eukaryota</taxon>
        <taxon>Fungi</taxon>
        <taxon>Fungi incertae sedis</taxon>
        <taxon>Mucoromycota</taxon>
        <taxon>Glomeromycotina</taxon>
        <taxon>Glomeromycetes</taxon>
        <taxon>Glomerales</taxon>
        <taxon>Glomeraceae</taxon>
        <taxon>Glomus</taxon>
    </lineage>
</organism>
<sequence>MILKSHILINIIIILVFLLTFTYSIPVIEQDIGRFYCRNETNPNLRCCPVLALRKNFQNSISIILINKSGYNMNLAVASLENGYWVNSFNIKCEPQTDPLKNDQSEVFSSATSTSYYNFRGFTTFIIDDDISSTFTIFWNRSSPTIQYNDYSFDFLPEKKYKVEAQRCFKDSILQVTVYVATDATKASIISFTSILIFIAILQFIILCFFRFSFKEGASKKSLATKLQQTYNFF</sequence>
<gene>
    <name evidence="2" type="ORF">C1645_785410</name>
</gene>